<comment type="caution">
    <text evidence="1">The sequence shown here is derived from an EMBL/GenBank/DDBJ whole genome shotgun (WGS) entry which is preliminary data.</text>
</comment>
<accession>A0A328AB19</accession>
<organism evidence="1 2">
    <name type="scientific">Macrococcoides bohemicum</name>
    <dbReference type="NCBI Taxonomy" id="1903056"/>
    <lineage>
        <taxon>Bacteria</taxon>
        <taxon>Bacillati</taxon>
        <taxon>Bacillota</taxon>
        <taxon>Bacilli</taxon>
        <taxon>Bacillales</taxon>
        <taxon>Staphylococcaceae</taxon>
        <taxon>Macrococcoides</taxon>
    </lineage>
</organism>
<evidence type="ECO:0000313" key="1">
    <source>
        <dbReference type="EMBL" id="RAK50238.1"/>
    </source>
</evidence>
<name>A0A328AB19_9STAP</name>
<evidence type="ECO:0000313" key="2">
    <source>
        <dbReference type="Proteomes" id="UP000249579"/>
    </source>
</evidence>
<dbReference type="RefSeq" id="WP_111744783.1">
    <property type="nucleotide sequence ID" value="NZ_JBHSQY010000001.1"/>
</dbReference>
<sequence>MFSRATLVDVFSLFSNQSHSALDKFFFKYGIEEYTISASNKENKALAAARYLIDNPDSKGILGGNMAYEMVEEILGFYIENEYYYDRESGEFNGYPKLKRLLLKDGIEIRDGQLVRMVDSTINYVENESLLLKLLDKYNLSTAKGHYTQAVNAFTRGEWAACNSQIRTFVEEILSKLAEDVTGNKYRTSHEARTVLSQSSPKLFYPELNEWLGNGTGYFETFWKRLHPQGSHPGLSSENDSMFRLNILQISILEVMRRYDDYKTESNN</sequence>
<dbReference type="EMBL" id="PZJG01000001">
    <property type="protein sequence ID" value="RAK50238.1"/>
    <property type="molecule type" value="Genomic_DNA"/>
</dbReference>
<dbReference type="AlphaFoldDB" id="A0A328AB19"/>
<dbReference type="Proteomes" id="UP000249579">
    <property type="component" value="Unassembled WGS sequence"/>
</dbReference>
<gene>
    <name evidence="1" type="ORF">BHX94_01885</name>
</gene>
<proteinExistence type="predicted"/>
<dbReference type="OrthoDB" id="6826964at2"/>
<reference evidence="1 2" key="1">
    <citation type="journal article" date="2018" name="Front. Microbiol.">
        <title>Description and Comparative Genomics of Macrococcus caseolyticus subsp. hominis subsp. nov., Macrococcus goetzii sp. nov., Macrococcus epidermidis sp. nov., and Macrococcus bohemicus sp. nov., Novel Macrococci From Human Clinical Material With Virulence Potential and Suspected Uptake of Foreign DNA by Natural Transformation.</title>
        <authorList>
            <person name="Maslanova I."/>
            <person name="Wertheimer Z."/>
            <person name="Sedlacek I."/>
            <person name="Svec P."/>
            <person name="Indrakova A."/>
            <person name="Kovarovic V."/>
            <person name="Schumann P."/>
            <person name="Sproer C."/>
            <person name="Kralova S."/>
            <person name="Sedo O."/>
            <person name="Kristofova L."/>
            <person name="Vrbovska V."/>
            <person name="Fuzik T."/>
            <person name="Petras P."/>
            <person name="Zdrahal Z."/>
            <person name="Ruzickova V."/>
            <person name="Doskar J."/>
            <person name="Pantucek R."/>
        </authorList>
    </citation>
    <scope>NUCLEOTIDE SEQUENCE [LARGE SCALE GENOMIC DNA]</scope>
    <source>
        <strain evidence="1 2">03/115</strain>
    </source>
</reference>
<protein>
    <submittedName>
        <fullName evidence="1">Uncharacterized protein</fullName>
    </submittedName>
</protein>